<feature type="domain" description="Aminotransferase class I/classII large" evidence="7">
    <location>
        <begin position="29"/>
        <end position="373"/>
    </location>
</feature>
<evidence type="ECO:0000256" key="4">
    <source>
        <dbReference type="ARBA" id="ARBA00022679"/>
    </source>
</evidence>
<name>A0A6N2SXZ7_9FIRM</name>
<dbReference type="EMBL" id="CACRST010000011">
    <property type="protein sequence ID" value="VYS97121.1"/>
    <property type="molecule type" value="Genomic_DNA"/>
</dbReference>
<organism evidence="8">
    <name type="scientific">Blautia glucerasea</name>
    <dbReference type="NCBI Taxonomy" id="536633"/>
    <lineage>
        <taxon>Bacteria</taxon>
        <taxon>Bacillati</taxon>
        <taxon>Bacillota</taxon>
        <taxon>Clostridia</taxon>
        <taxon>Lachnospirales</taxon>
        <taxon>Lachnospiraceae</taxon>
        <taxon>Blautia</taxon>
    </lineage>
</organism>
<dbReference type="InterPro" id="IPR015424">
    <property type="entry name" value="PyrdxlP-dep_Trfase"/>
</dbReference>
<keyword evidence="3 6" id="KW-0032">Aminotransferase</keyword>
<evidence type="ECO:0000259" key="7">
    <source>
        <dbReference type="Pfam" id="PF00155"/>
    </source>
</evidence>
<evidence type="ECO:0000256" key="3">
    <source>
        <dbReference type="ARBA" id="ARBA00022576"/>
    </source>
</evidence>
<dbReference type="PANTHER" id="PTHR46383:SF1">
    <property type="entry name" value="ASPARTATE AMINOTRANSFERASE"/>
    <property type="match status" value="1"/>
</dbReference>
<accession>A0A6N2SXZ7</accession>
<comment type="similarity">
    <text evidence="2 6">Belongs to the class-I pyridoxal-phosphate-dependent aminotransferase family.</text>
</comment>
<dbReference type="SUPFAM" id="SSF53383">
    <property type="entry name" value="PLP-dependent transferases"/>
    <property type="match status" value="1"/>
</dbReference>
<gene>
    <name evidence="8" type="primary">aspC_2</name>
    <name evidence="8" type="ORF">BGLFYP119_01306</name>
</gene>
<dbReference type="InterPro" id="IPR004838">
    <property type="entry name" value="NHTrfase_class1_PyrdxlP-BS"/>
</dbReference>
<evidence type="ECO:0000256" key="2">
    <source>
        <dbReference type="ARBA" id="ARBA00007441"/>
    </source>
</evidence>
<dbReference type="GO" id="GO:0006520">
    <property type="term" value="P:amino acid metabolic process"/>
    <property type="evidence" value="ECO:0007669"/>
    <property type="project" value="InterPro"/>
</dbReference>
<keyword evidence="5" id="KW-0663">Pyridoxal phosphate</keyword>
<proteinExistence type="inferred from homology"/>
<dbReference type="GO" id="GO:0008483">
    <property type="term" value="F:transaminase activity"/>
    <property type="evidence" value="ECO:0007669"/>
    <property type="project" value="UniProtKB-KW"/>
</dbReference>
<protein>
    <recommendedName>
        <fullName evidence="6">Aminotransferase</fullName>
        <ecNumber evidence="6">2.6.1.-</ecNumber>
    </recommendedName>
</protein>
<dbReference type="InterPro" id="IPR015422">
    <property type="entry name" value="PyrdxlP-dep_Trfase_small"/>
</dbReference>
<dbReference type="Pfam" id="PF00155">
    <property type="entry name" value="Aminotran_1_2"/>
    <property type="match status" value="1"/>
</dbReference>
<dbReference type="Gene3D" id="3.40.640.10">
    <property type="entry name" value="Type I PLP-dependent aspartate aminotransferase-like (Major domain)"/>
    <property type="match status" value="1"/>
</dbReference>
<dbReference type="PANTHER" id="PTHR46383">
    <property type="entry name" value="ASPARTATE AMINOTRANSFERASE"/>
    <property type="match status" value="1"/>
</dbReference>
<evidence type="ECO:0000256" key="6">
    <source>
        <dbReference type="RuleBase" id="RU000481"/>
    </source>
</evidence>
<comment type="cofactor">
    <cofactor evidence="1 6">
        <name>pyridoxal 5'-phosphate</name>
        <dbReference type="ChEBI" id="CHEBI:597326"/>
    </cofactor>
</comment>
<keyword evidence="4 6" id="KW-0808">Transferase</keyword>
<dbReference type="InterPro" id="IPR015421">
    <property type="entry name" value="PyrdxlP-dep_Trfase_major"/>
</dbReference>
<dbReference type="AlphaFoldDB" id="A0A6N2SXZ7"/>
<dbReference type="InterPro" id="IPR004839">
    <property type="entry name" value="Aminotransferase_I/II_large"/>
</dbReference>
<evidence type="ECO:0000313" key="8">
    <source>
        <dbReference type="EMBL" id="VYS97121.1"/>
    </source>
</evidence>
<dbReference type="GO" id="GO:0030170">
    <property type="term" value="F:pyridoxal phosphate binding"/>
    <property type="evidence" value="ECO:0007669"/>
    <property type="project" value="InterPro"/>
</dbReference>
<dbReference type="EC" id="2.6.1.-" evidence="6"/>
<dbReference type="FunFam" id="3.40.640.10:FF:000033">
    <property type="entry name" value="Aspartate aminotransferase"/>
    <property type="match status" value="1"/>
</dbReference>
<evidence type="ECO:0000256" key="1">
    <source>
        <dbReference type="ARBA" id="ARBA00001933"/>
    </source>
</evidence>
<dbReference type="PROSITE" id="PS00105">
    <property type="entry name" value="AA_TRANSFER_CLASS_1"/>
    <property type="match status" value="1"/>
</dbReference>
<dbReference type="InterPro" id="IPR050596">
    <property type="entry name" value="AspAT/PAT-like"/>
</dbReference>
<sequence length="380" mass="42176">MNQDIESIRGSASIDLIAKAKEMQDSGMDIIGLAGGEPDFDTPKAIKEKAIEQILKGNTHYAVGKGLPKLREKIAQKLEQDNSIRVSLENIIVTPGAKMAIYLAVRACISAGDEVLIPTPSWVSYTEIVRAASGIPIEVPLNPDNKYMIKKDILERYVSAKTKMIILCSPNNPTGRIINEKEIQELVDFVRNRDIVILSDEVYEKISYIDKIISPGSNKVLSERTITVNGFSKAYAMTGWRLGYLAGPSQYIDVVNKLYVHTITGTSPFIQEAAIVALDCVNDVIAMQKEYQKRKEYFINALNEINGVKAEKPQGAFYAWCKFNRNGNIVSELLEKAGVIGVPGSAYGVGFDNYIRFSFANSMVELKKAVERISSFMERD</sequence>
<reference evidence="8" key="1">
    <citation type="submission" date="2019-11" db="EMBL/GenBank/DDBJ databases">
        <authorList>
            <person name="Feng L."/>
        </authorList>
    </citation>
    <scope>NUCLEOTIDE SEQUENCE</scope>
    <source>
        <strain evidence="8">BgluceraseaLFYP119</strain>
    </source>
</reference>
<dbReference type="CDD" id="cd00609">
    <property type="entry name" value="AAT_like"/>
    <property type="match status" value="1"/>
</dbReference>
<dbReference type="Gene3D" id="3.90.1150.10">
    <property type="entry name" value="Aspartate Aminotransferase, domain 1"/>
    <property type="match status" value="1"/>
</dbReference>
<evidence type="ECO:0000256" key="5">
    <source>
        <dbReference type="ARBA" id="ARBA00022898"/>
    </source>
</evidence>
<dbReference type="RefSeq" id="WP_156353639.1">
    <property type="nucleotide sequence ID" value="NZ_CACRST010000011.1"/>
</dbReference>